<gene>
    <name evidence="2" type="ORF">SAMN05216406_12616</name>
</gene>
<dbReference type="KEGG" id="nur:ATY38_09620"/>
<evidence type="ECO:0000313" key="2">
    <source>
        <dbReference type="EMBL" id="SDU12573.1"/>
    </source>
</evidence>
<evidence type="ECO:0000259" key="1">
    <source>
        <dbReference type="Pfam" id="PF08239"/>
    </source>
</evidence>
<keyword evidence="3" id="KW-1185">Reference proteome</keyword>
<dbReference type="EMBL" id="FNLN01000026">
    <property type="protein sequence ID" value="SDU12573.1"/>
    <property type="molecule type" value="Genomic_DNA"/>
</dbReference>
<dbReference type="AlphaFoldDB" id="A0A1H2FZ15"/>
<sequence>MNNKNFSLSYYNWNQFDPKTHEYESINKCHTDQSKIIGSKNMNYLFPFISSFPIKFLGSLLTQVTLCLLALNLIGCASQESVPTPVIEPLPVATVEDESLKKEIDRLEKIIAEKDKIIRDQQVKQNTQAQTLQEVNKEAVRTQVKLHRLATKSSTASAIAETEVSLERLKQAQIPAADQILRVQAHHLVETASVLFTQDQFAAAMNYIAQAKQLIDLITHPSRKKTVDDNNSFFEFNTPIQLHTKTNVNIRTAPNANAKIITLLKKDTKVSANASLGSWLRVQHDQNQGWVFNTGLEARGNNTP</sequence>
<dbReference type="Gene3D" id="2.30.30.40">
    <property type="entry name" value="SH3 Domains"/>
    <property type="match status" value="1"/>
</dbReference>
<dbReference type="Proteomes" id="UP000182882">
    <property type="component" value="Unassembled WGS sequence"/>
</dbReference>
<evidence type="ECO:0000313" key="3">
    <source>
        <dbReference type="Proteomes" id="UP000182882"/>
    </source>
</evidence>
<proteinExistence type="predicted"/>
<feature type="domain" description="SH3b" evidence="1">
    <location>
        <begin position="247"/>
        <end position="295"/>
    </location>
</feature>
<dbReference type="InterPro" id="IPR003646">
    <property type="entry name" value="SH3-like_bac-type"/>
</dbReference>
<name>A0A1H2FZ15_9PROT</name>
<accession>A0A1H2FZ15</accession>
<organism evidence="2 3">
    <name type="scientific">Nitrosomonas ureae</name>
    <dbReference type="NCBI Taxonomy" id="44577"/>
    <lineage>
        <taxon>Bacteria</taxon>
        <taxon>Pseudomonadati</taxon>
        <taxon>Pseudomonadota</taxon>
        <taxon>Betaproteobacteria</taxon>
        <taxon>Nitrosomonadales</taxon>
        <taxon>Nitrosomonadaceae</taxon>
        <taxon>Nitrosomonas</taxon>
    </lineage>
</organism>
<reference evidence="3" key="1">
    <citation type="submission" date="2016-10" db="EMBL/GenBank/DDBJ databases">
        <authorList>
            <person name="Varghese N."/>
            <person name="Submissions S."/>
        </authorList>
    </citation>
    <scope>NUCLEOTIDE SEQUENCE [LARGE SCALE GENOMIC DNA]</scope>
    <source>
        <strain evidence="3">Nm10</strain>
    </source>
</reference>
<protein>
    <submittedName>
        <fullName evidence="2">SH3 domain-containing protein</fullName>
    </submittedName>
</protein>
<dbReference type="Pfam" id="PF08239">
    <property type="entry name" value="SH3_3"/>
    <property type="match status" value="1"/>
</dbReference>